<dbReference type="EMBL" id="CP015878">
    <property type="protein sequence ID" value="ANI17175.1"/>
    <property type="molecule type" value="Genomic_DNA"/>
</dbReference>
<dbReference type="PROSITE" id="PS51208">
    <property type="entry name" value="AUTOTRANSPORTER"/>
    <property type="match status" value="1"/>
</dbReference>
<dbReference type="InterPro" id="IPR005546">
    <property type="entry name" value="Autotransporte_beta"/>
</dbReference>
<proteinExistence type="predicted"/>
<sequence>MTCALISFSGTLSAQTITWTGGANDGGNWNTPGNWDLGVVPGAADDAHIFGIPGSQLATATDITIDAGSLELTGRAGLNLNGTASAGSGSYSLEGTTPAAPGNPYNAMHFAGSSTAANATITVVGNAPGDLFSGSLVQFVENSTAGNANLSVEGEGQINFAGASSAGSATIVNDDRGLTSFTQTSSAGSATITNNAGGVTSFSGSSSAAGATLVNNAGGVVNLASGMALSIGSLSGAGSVYLSNSALTLGALNRDDVISGVIQDGTSEAINAYRQYLGQQPTNRTGGSLVKAGTGTLVLTGDNTYTGGTTISAGTLQLGDGGTSGSIVGNVQDDARLVVNRSDSLTLAGDISGTGTLAQVGAGTTVLTGNNSYAGGTTISAGTLQLGDGGTSGSIVGNVQDDARLVVNRSDSLTLAGDISGTGTLEQVGAGTTALTGNNSYAGGTTISAGTLQLGDGGTSGSIVGDVLNDATLAFNRADALTFDGSISGTGAVNQIGTGTTLLTGDNPYSGATTVSSGTLLVGDAAHASAALSGGGAVQVAAGATLGGYGSVQGPVSNAGTLAVADAALPGQGTGAFVIGGALSNAGLVQLAGTGVGNKLTVGSYAGQGGRINLNTVLGGDASPTDQLVIDGGSASGQTSLQVTNVGGLGAATPGNGILLVNAVNGATSEASAFSLGNSLEAGPYRYSLYRGSRDDSAPDSWFLRSQREDDSATPPPTGGPVTPTTPDYRPETSLYAAIPSLGLTYAQAMVDSLHERVGEENRSLEGTLQQRPAGDGPLGWGRMIYRSGQQDRERYGQYGEMPKYDYRISAFQVGLDLFQRQMDDGSSDRAGLSLAFGNIKGGVDHYDHRDAGDDTLRGYSLGGYWTHFGASGWYLDGVLQYTYLDIDANSKQTYDLDSHGQAYTASLEGGYPFEVGQDLYVEPQLQATYTRLDLSDSRDSAASVRFDDSESLVTRAGVRLAKDWLAPAGQSSRRVSLWLRPSVLHDFQGESKTRFSSADGDVPFKSDIGGSSGELTFGVDVQADKRTSFFATGGYQQAFDGDAHGYSGNLGFRVLF</sequence>
<dbReference type="PANTHER" id="PTHR35037:SF3">
    <property type="entry name" value="C-TERMINAL REGION OF AIDA-LIKE PROTEIN"/>
    <property type="match status" value="1"/>
</dbReference>
<organism evidence="4 5">
    <name type="scientific">Pseudomonas citronellolis</name>
    <dbReference type="NCBI Taxonomy" id="53408"/>
    <lineage>
        <taxon>Bacteria</taxon>
        <taxon>Pseudomonadati</taxon>
        <taxon>Pseudomonadota</taxon>
        <taxon>Gammaproteobacteria</taxon>
        <taxon>Pseudomonadales</taxon>
        <taxon>Pseudomonadaceae</taxon>
        <taxon>Pseudomonas</taxon>
    </lineage>
</organism>
<dbReference type="SUPFAM" id="SSF51126">
    <property type="entry name" value="Pectin lyase-like"/>
    <property type="match status" value="2"/>
</dbReference>
<dbReference type="NCBIfam" id="TIGR02601">
    <property type="entry name" value="autotrns_rpt"/>
    <property type="match status" value="4"/>
</dbReference>
<feature type="domain" description="Autotransporter" evidence="3">
    <location>
        <begin position="773"/>
        <end position="1057"/>
    </location>
</feature>
<dbReference type="PANTHER" id="PTHR35037">
    <property type="entry name" value="C-TERMINAL REGION OF AIDA-LIKE PROTEIN"/>
    <property type="match status" value="1"/>
</dbReference>
<dbReference type="AlphaFoldDB" id="A0A1A9KI16"/>
<evidence type="ECO:0000313" key="5">
    <source>
        <dbReference type="Proteomes" id="UP000077748"/>
    </source>
</evidence>
<dbReference type="InterPro" id="IPR011050">
    <property type="entry name" value="Pectin_lyase_fold/virulence"/>
</dbReference>
<dbReference type="InterPro" id="IPR013425">
    <property type="entry name" value="Autotrns_rpt"/>
</dbReference>
<dbReference type="Pfam" id="PF18883">
    <property type="entry name" value="AC_1"/>
    <property type="match status" value="1"/>
</dbReference>
<reference evidence="4 5" key="1">
    <citation type="submission" date="2016-05" db="EMBL/GenBank/DDBJ databases">
        <title>Genome Sequence of Pseudomonas citronellolis Strain SJTE-3, an Estrogens and Persistent Organic Pollutants degradation strain.</title>
        <authorList>
            <person name="Liang R."/>
        </authorList>
    </citation>
    <scope>NUCLEOTIDE SEQUENCE [LARGE SCALE GENOMIC DNA]</scope>
    <source>
        <strain evidence="4 5">SJTE-3</strain>
    </source>
</reference>
<evidence type="ECO:0000256" key="2">
    <source>
        <dbReference type="SAM" id="MobiDB-lite"/>
    </source>
</evidence>
<dbReference type="Proteomes" id="UP000077748">
    <property type="component" value="Chromosome"/>
</dbReference>
<evidence type="ECO:0000313" key="4">
    <source>
        <dbReference type="EMBL" id="ANI17175.1"/>
    </source>
</evidence>
<dbReference type="InterPro" id="IPR043990">
    <property type="entry name" value="AC_1"/>
</dbReference>
<dbReference type="GO" id="GO:0019867">
    <property type="term" value="C:outer membrane"/>
    <property type="evidence" value="ECO:0007669"/>
    <property type="project" value="InterPro"/>
</dbReference>
<dbReference type="CDD" id="cd01344">
    <property type="entry name" value="PL2_Passenger_AT"/>
    <property type="match status" value="1"/>
</dbReference>
<keyword evidence="1" id="KW-0732">Signal</keyword>
<dbReference type="Gene3D" id="2.40.128.130">
    <property type="entry name" value="Autotransporter beta-domain"/>
    <property type="match status" value="1"/>
</dbReference>
<dbReference type="InterPro" id="IPR051551">
    <property type="entry name" value="Autotransporter_adhesion"/>
</dbReference>
<protein>
    <recommendedName>
        <fullName evidence="3">Autotransporter domain-containing protein</fullName>
    </recommendedName>
</protein>
<evidence type="ECO:0000259" key="3">
    <source>
        <dbReference type="PROSITE" id="PS51208"/>
    </source>
</evidence>
<evidence type="ECO:0000256" key="1">
    <source>
        <dbReference type="ARBA" id="ARBA00022729"/>
    </source>
</evidence>
<dbReference type="SMART" id="SM00869">
    <property type="entry name" value="Autotransporter"/>
    <property type="match status" value="1"/>
</dbReference>
<feature type="region of interest" description="Disordered" evidence="2">
    <location>
        <begin position="759"/>
        <end position="782"/>
    </location>
</feature>
<dbReference type="Gene3D" id="2.160.20.20">
    <property type="match status" value="1"/>
</dbReference>
<dbReference type="InterPro" id="IPR012332">
    <property type="entry name" value="Autotransporter_pectin_lyase_C"/>
</dbReference>
<accession>A0A1A9KI16</accession>
<dbReference type="InterPro" id="IPR006315">
    <property type="entry name" value="OM_autotransptr_brl_dom"/>
</dbReference>
<dbReference type="Pfam" id="PF03797">
    <property type="entry name" value="Autotransporter"/>
    <property type="match status" value="1"/>
</dbReference>
<feature type="region of interest" description="Disordered" evidence="2">
    <location>
        <begin position="706"/>
        <end position="732"/>
    </location>
</feature>
<dbReference type="Pfam" id="PF12951">
    <property type="entry name" value="PATR"/>
    <property type="match status" value="4"/>
</dbReference>
<gene>
    <name evidence="4" type="ORF">A9C11_25740</name>
</gene>
<dbReference type="NCBIfam" id="TIGR01414">
    <property type="entry name" value="autotrans_barl"/>
    <property type="match status" value="1"/>
</dbReference>
<dbReference type="SUPFAM" id="SSF103515">
    <property type="entry name" value="Autotransporter"/>
    <property type="match status" value="1"/>
</dbReference>
<dbReference type="InterPro" id="IPR036709">
    <property type="entry name" value="Autotransporte_beta_dom_sf"/>
</dbReference>
<name>A0A1A9KI16_9PSED</name>